<proteinExistence type="predicted"/>
<dbReference type="InterPro" id="IPR004625">
    <property type="entry name" value="PyrdxlKinase"/>
</dbReference>
<keyword evidence="4 7" id="KW-0418">Kinase</keyword>
<dbReference type="Pfam" id="PF08543">
    <property type="entry name" value="Phos_pyr_kin"/>
    <property type="match status" value="1"/>
</dbReference>
<dbReference type="AlphaFoldDB" id="A0A0R1MB21"/>
<evidence type="ECO:0000256" key="1">
    <source>
        <dbReference type="ARBA" id="ARBA00012104"/>
    </source>
</evidence>
<dbReference type="OrthoDB" id="9800808at2"/>
<dbReference type="RefSeq" id="WP_083479355.1">
    <property type="nucleotide sequence ID" value="NZ_AZEH01000025.1"/>
</dbReference>
<keyword evidence="5" id="KW-0067">ATP-binding</keyword>
<dbReference type="InterPro" id="IPR013749">
    <property type="entry name" value="PM/HMP-P_kinase-1"/>
</dbReference>
<comment type="caution">
    <text evidence="7">The sequence shown here is derived from an EMBL/GenBank/DDBJ whole genome shotgun (WGS) entry which is preliminary data.</text>
</comment>
<dbReference type="PATRIC" id="fig|1423777.3.peg.866"/>
<protein>
    <recommendedName>
        <fullName evidence="1">pyridoxal kinase</fullName>
        <ecNumber evidence="1">2.7.1.35</ecNumber>
    </recommendedName>
</protein>
<dbReference type="Gene3D" id="3.40.1190.20">
    <property type="match status" value="1"/>
</dbReference>
<dbReference type="PANTHER" id="PTHR10534">
    <property type="entry name" value="PYRIDOXAL KINASE"/>
    <property type="match status" value="1"/>
</dbReference>
<evidence type="ECO:0000313" key="8">
    <source>
        <dbReference type="Proteomes" id="UP000051686"/>
    </source>
</evidence>
<keyword evidence="3" id="KW-0547">Nucleotide-binding</keyword>
<reference evidence="7 8" key="1">
    <citation type="journal article" date="2015" name="Genome Announc.">
        <title>Expanding the biotechnology potential of lactobacilli through comparative genomics of 213 strains and associated genera.</title>
        <authorList>
            <person name="Sun Z."/>
            <person name="Harris H.M."/>
            <person name="McCann A."/>
            <person name="Guo C."/>
            <person name="Argimon S."/>
            <person name="Zhang W."/>
            <person name="Yang X."/>
            <person name="Jeffery I.B."/>
            <person name="Cooney J.C."/>
            <person name="Kagawa T.F."/>
            <person name="Liu W."/>
            <person name="Song Y."/>
            <person name="Salvetti E."/>
            <person name="Wrobel A."/>
            <person name="Rasinkangas P."/>
            <person name="Parkhill J."/>
            <person name="Rea M.C."/>
            <person name="O'Sullivan O."/>
            <person name="Ritari J."/>
            <person name="Douillard F.P."/>
            <person name="Paul Ross R."/>
            <person name="Yang R."/>
            <person name="Briner A.E."/>
            <person name="Felis G.E."/>
            <person name="de Vos W.M."/>
            <person name="Barrangou R."/>
            <person name="Klaenhammer T.R."/>
            <person name="Caufield P.W."/>
            <person name="Cui Y."/>
            <person name="Zhang H."/>
            <person name="O'Toole P.W."/>
        </authorList>
    </citation>
    <scope>NUCLEOTIDE SEQUENCE [LARGE SCALE GENOMIC DNA]</scope>
    <source>
        <strain evidence="7 8">DSM 19972</strain>
    </source>
</reference>
<evidence type="ECO:0000259" key="6">
    <source>
        <dbReference type="Pfam" id="PF08543"/>
    </source>
</evidence>
<dbReference type="InterPro" id="IPR029056">
    <property type="entry name" value="Ribokinase-like"/>
</dbReference>
<dbReference type="GO" id="GO:0009443">
    <property type="term" value="P:pyridoxal 5'-phosphate salvage"/>
    <property type="evidence" value="ECO:0007669"/>
    <property type="project" value="InterPro"/>
</dbReference>
<organism evidence="7 8">
    <name type="scientific">Liquorilactobacillus oeni DSM 19972</name>
    <dbReference type="NCBI Taxonomy" id="1423777"/>
    <lineage>
        <taxon>Bacteria</taxon>
        <taxon>Bacillati</taxon>
        <taxon>Bacillota</taxon>
        <taxon>Bacilli</taxon>
        <taxon>Lactobacillales</taxon>
        <taxon>Lactobacillaceae</taxon>
        <taxon>Liquorilactobacillus</taxon>
    </lineage>
</organism>
<dbReference type="STRING" id="1423777.FD46_GL000843"/>
<dbReference type="EMBL" id="AZEH01000025">
    <property type="protein sequence ID" value="KRL05431.1"/>
    <property type="molecule type" value="Genomic_DNA"/>
</dbReference>
<dbReference type="Proteomes" id="UP000051686">
    <property type="component" value="Unassembled WGS sequence"/>
</dbReference>
<evidence type="ECO:0000256" key="3">
    <source>
        <dbReference type="ARBA" id="ARBA00022741"/>
    </source>
</evidence>
<evidence type="ECO:0000256" key="5">
    <source>
        <dbReference type="ARBA" id="ARBA00022840"/>
    </source>
</evidence>
<dbReference type="SUPFAM" id="SSF53613">
    <property type="entry name" value="Ribokinase-like"/>
    <property type="match status" value="1"/>
</dbReference>
<evidence type="ECO:0000313" key="7">
    <source>
        <dbReference type="EMBL" id="KRL05431.1"/>
    </source>
</evidence>
<gene>
    <name evidence="7" type="ORF">FD46_GL000843</name>
</gene>
<evidence type="ECO:0000256" key="4">
    <source>
        <dbReference type="ARBA" id="ARBA00022777"/>
    </source>
</evidence>
<accession>A0A0R1MB21</accession>
<sequence length="320" mass="35927">MNTKYIVFMLNSYVYSKNKSNFKVESERSRYIIYQRKKMRYTMEHKEYLILAEDLCALGSLSTTAAFPILESQGISVALLPTGIMSTQSEGFGTPVRLETAVWIKKTIAHWKTQHVPLQGALLGYIDSVEVSEVLKTFLKTASLRLVVVDPVMADEGKLYPSFTTEQLNSTEKLLKYADISTPNLTEACFLAGRVCLKEPSKLQQKELLLKMQSQLKAGGKAVITGVRVQNKIGCIWLENGIVQSCYYPCLKGHFYGSGDIFAALLTGSLWNGASFGQAVRFATKVTYHALRGLENKQVKRRFGVELMPIIKKILEIRDE</sequence>
<keyword evidence="8" id="KW-1185">Reference proteome</keyword>
<dbReference type="PANTHER" id="PTHR10534:SF2">
    <property type="entry name" value="PYRIDOXAL KINASE"/>
    <property type="match status" value="1"/>
</dbReference>
<dbReference type="EC" id="2.7.1.35" evidence="1"/>
<keyword evidence="2" id="KW-0808">Transferase</keyword>
<name>A0A0R1MB21_9LACO</name>
<evidence type="ECO:0000256" key="2">
    <source>
        <dbReference type="ARBA" id="ARBA00022679"/>
    </source>
</evidence>
<feature type="domain" description="Pyridoxamine kinase/Phosphomethylpyrimidine kinase" evidence="6">
    <location>
        <begin position="114"/>
        <end position="297"/>
    </location>
</feature>
<dbReference type="GO" id="GO:0008478">
    <property type="term" value="F:pyridoxal kinase activity"/>
    <property type="evidence" value="ECO:0007669"/>
    <property type="project" value="UniProtKB-EC"/>
</dbReference>
<dbReference type="GO" id="GO:0005829">
    <property type="term" value="C:cytosol"/>
    <property type="evidence" value="ECO:0007669"/>
    <property type="project" value="TreeGrafter"/>
</dbReference>
<dbReference type="GO" id="GO:0005524">
    <property type="term" value="F:ATP binding"/>
    <property type="evidence" value="ECO:0007669"/>
    <property type="project" value="UniProtKB-KW"/>
</dbReference>